<dbReference type="SUPFAM" id="SSF52540">
    <property type="entry name" value="P-loop containing nucleoside triphosphate hydrolases"/>
    <property type="match status" value="1"/>
</dbReference>
<proteinExistence type="predicted"/>
<comment type="caution">
    <text evidence="1">The sequence shown here is derived from an EMBL/GenBank/DDBJ whole genome shotgun (WGS) entry which is preliminary data.</text>
</comment>
<dbReference type="InterPro" id="IPR027417">
    <property type="entry name" value="P-loop_NTPase"/>
</dbReference>
<keyword evidence="2" id="KW-1185">Reference proteome</keyword>
<dbReference type="Proteomes" id="UP000626786">
    <property type="component" value="Unassembled WGS sequence"/>
</dbReference>
<accession>A0ABR8UBE3</accession>
<name>A0ABR8UBE3_9BACL</name>
<evidence type="ECO:0008006" key="3">
    <source>
        <dbReference type="Google" id="ProtNLM"/>
    </source>
</evidence>
<sequence length="369" mass="41935">MQVTNRKERMVIIYGTITEYMGTAYTGLGTAHKYDTLIATAEKTIFLKAPPTNALSGLLDEAATYFIKRGFDVDRFNNPADPDRTDAVFINEFKLFIIQSSHPVALEPTELGGRHEVISFYDVFDKEKLRTQATELEAISQESKKTLFKMLRAMNDAKMIHEEKEHVNIERMMWPQHEQLILSLKNELFGTMKLHKKSTVSHRIAGSLAPGGARDFIPSITSRMKRRLLMKGLSGTGKSTMLKTLGKEAESRGIDVLYGWCGLDPASVDLVLFPELSVCIFDATLPHAYDPEGPRDEILDLLSMCLEDEKAEERIQEIDSRYKEKIMDGTGYMLAFAQAESRLRDVMDKAMIRKSFDEKSQELMKMIER</sequence>
<organism evidence="1 2">
    <name type="scientific">Sporosarcina quadrami</name>
    <dbReference type="NCBI Taxonomy" id="2762234"/>
    <lineage>
        <taxon>Bacteria</taxon>
        <taxon>Bacillati</taxon>
        <taxon>Bacillota</taxon>
        <taxon>Bacilli</taxon>
        <taxon>Bacillales</taxon>
        <taxon>Caryophanaceae</taxon>
        <taxon>Sporosarcina</taxon>
    </lineage>
</organism>
<reference evidence="1 2" key="1">
    <citation type="submission" date="2020-08" db="EMBL/GenBank/DDBJ databases">
        <title>A Genomic Blueprint of the Chicken Gut Microbiome.</title>
        <authorList>
            <person name="Gilroy R."/>
            <person name="Ravi A."/>
            <person name="Getino M."/>
            <person name="Pursley I."/>
            <person name="Horton D.L."/>
            <person name="Alikhan N.-F."/>
            <person name="Baker D."/>
            <person name="Gharbi K."/>
            <person name="Hall N."/>
            <person name="Watson M."/>
            <person name="Adriaenssens E.M."/>
            <person name="Foster-Nyarko E."/>
            <person name="Jarju S."/>
            <person name="Secka A."/>
            <person name="Antonio M."/>
            <person name="Oren A."/>
            <person name="Chaudhuri R."/>
            <person name="La Ragione R.M."/>
            <person name="Hildebrand F."/>
            <person name="Pallen M.J."/>
        </authorList>
    </citation>
    <scope>NUCLEOTIDE SEQUENCE [LARGE SCALE GENOMIC DNA]</scope>
    <source>
        <strain evidence="1 2">Sa2YVA2</strain>
    </source>
</reference>
<gene>
    <name evidence="1" type="ORF">H9649_12220</name>
</gene>
<evidence type="ECO:0000313" key="1">
    <source>
        <dbReference type="EMBL" id="MBD7985356.1"/>
    </source>
</evidence>
<dbReference type="RefSeq" id="WP_191695177.1">
    <property type="nucleotide sequence ID" value="NZ_JACSQN010000010.1"/>
</dbReference>
<dbReference type="EMBL" id="JACSQN010000010">
    <property type="protein sequence ID" value="MBD7985356.1"/>
    <property type="molecule type" value="Genomic_DNA"/>
</dbReference>
<evidence type="ECO:0000313" key="2">
    <source>
        <dbReference type="Proteomes" id="UP000626786"/>
    </source>
</evidence>
<protein>
    <recommendedName>
        <fullName evidence="3">Nucleotide kinase</fullName>
    </recommendedName>
</protein>